<comment type="caution">
    <text evidence="4">The sequence shown here is derived from an EMBL/GenBank/DDBJ whole genome shotgun (WGS) entry which is preliminary data.</text>
</comment>
<feature type="domain" description="FAD dependent oxidoreductase" evidence="3">
    <location>
        <begin position="2"/>
        <end position="399"/>
    </location>
</feature>
<evidence type="ECO:0000313" key="5">
    <source>
        <dbReference type="Proteomes" id="UP000037507"/>
    </source>
</evidence>
<dbReference type="EMBL" id="LFYT02000005">
    <property type="protein sequence ID" value="PVE43594.1"/>
    <property type="molecule type" value="Genomic_DNA"/>
</dbReference>
<protein>
    <submittedName>
        <fullName evidence="4">Amino acid dehydrogenase</fullName>
    </submittedName>
</protein>
<accession>A0A2T7UG05</accession>
<dbReference type="GO" id="GO:0005886">
    <property type="term" value="C:plasma membrane"/>
    <property type="evidence" value="ECO:0007669"/>
    <property type="project" value="TreeGrafter"/>
</dbReference>
<dbReference type="InterPro" id="IPR006076">
    <property type="entry name" value="FAD-dep_OxRdtase"/>
</dbReference>
<evidence type="ECO:0000256" key="2">
    <source>
        <dbReference type="ARBA" id="ARBA00023002"/>
    </source>
</evidence>
<dbReference type="NCBIfam" id="NF001933">
    <property type="entry name" value="PRK00711.1"/>
    <property type="match status" value="1"/>
</dbReference>
<comment type="similarity">
    <text evidence="1">Belongs to the DadA oxidoreductase family.</text>
</comment>
<reference evidence="4" key="1">
    <citation type="submission" date="2017-04" db="EMBL/GenBank/DDBJ databases">
        <title>Unexpected and diverse lifestyles within the genus Limnohabitans.</title>
        <authorList>
            <person name="Kasalicky V."/>
            <person name="Mehrshad M."/>
            <person name="Andrei S.-A."/>
            <person name="Salcher M."/>
            <person name="Kratochvilova H."/>
            <person name="Simek K."/>
            <person name="Ghai R."/>
        </authorList>
    </citation>
    <scope>NUCLEOTIDE SEQUENCE [LARGE SCALE GENOMIC DNA]</scope>
    <source>
        <strain evidence="4">II-D5</strain>
    </source>
</reference>
<dbReference type="InterPro" id="IPR036188">
    <property type="entry name" value="FAD/NAD-bd_sf"/>
</dbReference>
<dbReference type="GO" id="GO:0008718">
    <property type="term" value="F:D-amino-acid dehydrogenase activity"/>
    <property type="evidence" value="ECO:0007669"/>
    <property type="project" value="TreeGrafter"/>
</dbReference>
<dbReference type="SUPFAM" id="SSF51905">
    <property type="entry name" value="FAD/NAD(P)-binding domain"/>
    <property type="match status" value="1"/>
</dbReference>
<dbReference type="SUPFAM" id="SSF54373">
    <property type="entry name" value="FAD-linked reductases, C-terminal domain"/>
    <property type="match status" value="1"/>
</dbReference>
<dbReference type="Gene3D" id="3.30.9.10">
    <property type="entry name" value="D-Amino Acid Oxidase, subunit A, domain 2"/>
    <property type="match status" value="1"/>
</dbReference>
<dbReference type="GO" id="GO:0055130">
    <property type="term" value="P:D-alanine catabolic process"/>
    <property type="evidence" value="ECO:0007669"/>
    <property type="project" value="TreeGrafter"/>
</dbReference>
<proteinExistence type="inferred from homology"/>
<dbReference type="RefSeq" id="WP_053170119.1">
    <property type="nucleotide sequence ID" value="NZ_LFYT02000005.1"/>
</dbReference>
<dbReference type="Proteomes" id="UP000037507">
    <property type="component" value="Unassembled WGS sequence"/>
</dbReference>
<gene>
    <name evidence="4" type="ORF">H663_006270</name>
</gene>
<dbReference type="PANTHER" id="PTHR13847:SF280">
    <property type="entry name" value="D-AMINO ACID DEHYDROGENASE"/>
    <property type="match status" value="1"/>
</dbReference>
<dbReference type="STRING" id="1293045.H663_04210"/>
<evidence type="ECO:0000256" key="1">
    <source>
        <dbReference type="ARBA" id="ARBA00009410"/>
    </source>
</evidence>
<name>A0A2T7UG05_9BURK</name>
<dbReference type="OrthoDB" id="18526at2"/>
<keyword evidence="5" id="KW-1185">Reference proteome</keyword>
<evidence type="ECO:0000313" key="4">
    <source>
        <dbReference type="EMBL" id="PVE43594.1"/>
    </source>
</evidence>
<dbReference type="PANTHER" id="PTHR13847">
    <property type="entry name" value="SARCOSINE DEHYDROGENASE-RELATED"/>
    <property type="match status" value="1"/>
</dbReference>
<dbReference type="Gene3D" id="3.50.50.60">
    <property type="entry name" value="FAD/NAD(P)-binding domain"/>
    <property type="match status" value="2"/>
</dbReference>
<evidence type="ECO:0000259" key="3">
    <source>
        <dbReference type="Pfam" id="PF01266"/>
    </source>
</evidence>
<organism evidence="4 5">
    <name type="scientific">Limnohabitans planktonicus II-D5</name>
    <dbReference type="NCBI Taxonomy" id="1293045"/>
    <lineage>
        <taxon>Bacteria</taxon>
        <taxon>Pseudomonadati</taxon>
        <taxon>Pseudomonadota</taxon>
        <taxon>Betaproteobacteria</taxon>
        <taxon>Burkholderiales</taxon>
        <taxon>Comamonadaceae</taxon>
        <taxon>Limnohabitans</taxon>
    </lineage>
</organism>
<sequence>MHVCVLGAGIIGLSTAYELTQRGHQVTVIDRAAPAAGASGGNGAQLSYSYVQPLADPSIWAQLPKLLFSPSSALKIKPQWDTRQWVWVWQFLQACNTEQSPKTTAELLTLAAQSRQVFDAMRERENMHCDFSASGKLVLFRNEATFAAARQQMLLQKQLGGQAQLAVSASEACAIEPALAHQQNDFSGAIYTDSECAADCKQVCEALAQILTARGAALRWGQAFRQWVPKGDRLAAVQLDPGEEVSADAFVLCTGHTAPALAAPLGVRLPVYPLKGYSITVATDGTGLAPKVNITDSARKIVFARLGQRLRAAGMVELVGQDASVQSRRIQTLQQATQALFPDCSRYTDIQPWAGMRPATPTGLPIIGHQGGPRNLFINAGQGALGFTLAFGSAVQLADALG</sequence>
<keyword evidence="2" id="KW-0560">Oxidoreductase</keyword>
<dbReference type="AlphaFoldDB" id="A0A2T7UG05"/>
<dbReference type="GO" id="GO:0005737">
    <property type="term" value="C:cytoplasm"/>
    <property type="evidence" value="ECO:0007669"/>
    <property type="project" value="TreeGrafter"/>
</dbReference>
<dbReference type="Pfam" id="PF01266">
    <property type="entry name" value="DAO"/>
    <property type="match status" value="1"/>
</dbReference>